<accession>A0ABS1D7X9</accession>
<dbReference type="SMART" id="SM00855">
    <property type="entry name" value="PGAM"/>
    <property type="match status" value="1"/>
</dbReference>
<protein>
    <submittedName>
        <fullName evidence="2">Histidine phosphatase family protein</fullName>
    </submittedName>
</protein>
<dbReference type="InterPro" id="IPR029033">
    <property type="entry name" value="His_PPase_superfam"/>
</dbReference>
<evidence type="ECO:0000313" key="2">
    <source>
        <dbReference type="EMBL" id="MBK1662556.1"/>
    </source>
</evidence>
<dbReference type="InterPro" id="IPR051695">
    <property type="entry name" value="Phosphoglycerate_Mutase"/>
</dbReference>
<gene>
    <name evidence="2" type="ORF">CKO45_30735</name>
</gene>
<dbReference type="Gene3D" id="3.40.50.1240">
    <property type="entry name" value="Phosphoglycerate mutase-like"/>
    <property type="match status" value="1"/>
</dbReference>
<evidence type="ECO:0000313" key="3">
    <source>
        <dbReference type="Proteomes" id="UP000697995"/>
    </source>
</evidence>
<dbReference type="Proteomes" id="UP000697995">
    <property type="component" value="Unassembled WGS sequence"/>
</dbReference>
<dbReference type="Pfam" id="PF00300">
    <property type="entry name" value="His_Phos_1"/>
    <property type="match status" value="1"/>
</dbReference>
<proteinExistence type="predicted"/>
<dbReference type="PANTHER" id="PTHR46517:SF1">
    <property type="entry name" value="FRUCTOSE-2,6-BISPHOSPHATASE TIGAR"/>
    <property type="match status" value="1"/>
</dbReference>
<evidence type="ECO:0000256" key="1">
    <source>
        <dbReference type="ARBA" id="ARBA00022801"/>
    </source>
</evidence>
<comment type="caution">
    <text evidence="2">The sequence shown here is derived from an EMBL/GenBank/DDBJ whole genome shotgun (WGS) entry which is preliminary data.</text>
</comment>
<dbReference type="EMBL" id="NRSG01000611">
    <property type="protein sequence ID" value="MBK1662556.1"/>
    <property type="molecule type" value="Genomic_DNA"/>
</dbReference>
<reference evidence="2 3" key="1">
    <citation type="journal article" date="2020" name="Microorganisms">
        <title>Osmotic Adaptation and Compatible Solute Biosynthesis of Phototrophic Bacteria as Revealed from Genome Analyses.</title>
        <authorList>
            <person name="Imhoff J.F."/>
            <person name="Rahn T."/>
            <person name="Kunzel S."/>
            <person name="Keller A."/>
            <person name="Neulinger S.C."/>
        </authorList>
    </citation>
    <scope>NUCLEOTIDE SEQUENCE [LARGE SCALE GENOMIC DNA]</scope>
    <source>
        <strain evidence="2 3">DSM 15382</strain>
    </source>
</reference>
<name>A0ABS1D7X9_9PROT</name>
<dbReference type="SUPFAM" id="SSF53254">
    <property type="entry name" value="Phosphoglycerate mutase-like"/>
    <property type="match status" value="1"/>
</dbReference>
<keyword evidence="3" id="KW-1185">Reference proteome</keyword>
<dbReference type="CDD" id="cd07067">
    <property type="entry name" value="HP_PGM_like"/>
    <property type="match status" value="1"/>
</dbReference>
<organism evidence="2 3">
    <name type="scientific">Paracraurococcus ruber</name>
    <dbReference type="NCBI Taxonomy" id="77675"/>
    <lineage>
        <taxon>Bacteria</taxon>
        <taxon>Pseudomonadati</taxon>
        <taxon>Pseudomonadota</taxon>
        <taxon>Alphaproteobacteria</taxon>
        <taxon>Acetobacterales</taxon>
        <taxon>Roseomonadaceae</taxon>
        <taxon>Paracraurococcus</taxon>
    </lineage>
</organism>
<keyword evidence="1" id="KW-0378">Hydrolase</keyword>
<sequence length="199" mass="21235">MAIAMAETLNPIPFWFLRHGETDWNAQGLSQGRTDIPLNAVGLQQARRAAWTLAGIGGIRTIVASPLVRARVTAEVAAAELKLPVGFDDDLQEVNFGEQEGQPMGDWYDDWIAGEYTPKGAETFAELLARAVGAVNRATALPGPVLVVAHGALFRALRLAFGHEPNVRTPNALPIRCTPPADGGRVWDVAPATLAPEPG</sequence>
<dbReference type="InterPro" id="IPR013078">
    <property type="entry name" value="His_Pase_superF_clade-1"/>
</dbReference>
<dbReference type="PANTHER" id="PTHR46517">
    <property type="entry name" value="FRUCTOSE-2,6-BISPHOSPHATASE TIGAR"/>
    <property type="match status" value="1"/>
</dbReference>